<evidence type="ECO:0000259" key="19">
    <source>
        <dbReference type="Pfam" id="PF00291"/>
    </source>
</evidence>
<accession>A0AAD8DUA5</accession>
<evidence type="ECO:0000256" key="13">
    <source>
        <dbReference type="ARBA" id="ARBA00066349"/>
    </source>
</evidence>
<dbReference type="EC" id="5.1.1.18" evidence="14"/>
<comment type="catalytic activity">
    <reaction evidence="11">
        <text>L-serine = D-serine</text>
        <dbReference type="Rhea" id="RHEA:10980"/>
        <dbReference type="ChEBI" id="CHEBI:33384"/>
        <dbReference type="ChEBI" id="CHEBI:35247"/>
        <dbReference type="EC" id="5.1.1.18"/>
    </reaction>
</comment>
<evidence type="ECO:0000256" key="3">
    <source>
        <dbReference type="ARBA" id="ARBA00012093"/>
    </source>
</evidence>
<organism evidence="20 21">
    <name type="scientific">Mythimna separata</name>
    <name type="common">Oriental armyworm</name>
    <name type="synonym">Pseudaletia separata</name>
    <dbReference type="NCBI Taxonomy" id="271217"/>
    <lineage>
        <taxon>Eukaryota</taxon>
        <taxon>Metazoa</taxon>
        <taxon>Ecdysozoa</taxon>
        <taxon>Arthropoda</taxon>
        <taxon>Hexapoda</taxon>
        <taxon>Insecta</taxon>
        <taxon>Pterygota</taxon>
        <taxon>Neoptera</taxon>
        <taxon>Endopterygota</taxon>
        <taxon>Lepidoptera</taxon>
        <taxon>Glossata</taxon>
        <taxon>Ditrysia</taxon>
        <taxon>Noctuoidea</taxon>
        <taxon>Noctuidae</taxon>
        <taxon>Noctuinae</taxon>
        <taxon>Hadenini</taxon>
        <taxon>Mythimna</taxon>
    </lineage>
</organism>
<comment type="similarity">
    <text evidence="2">Belongs to the serine/threonine dehydratase family.</text>
</comment>
<dbReference type="Gene3D" id="3.40.50.1100">
    <property type="match status" value="3"/>
</dbReference>
<dbReference type="PANTHER" id="PTHR48078:SF19">
    <property type="entry name" value="ACT DOMAIN-CONTAINING PROTEIN"/>
    <property type="match status" value="1"/>
</dbReference>
<dbReference type="CDD" id="cd01562">
    <property type="entry name" value="Thr-dehyd"/>
    <property type="match status" value="1"/>
</dbReference>
<dbReference type="InterPro" id="IPR036052">
    <property type="entry name" value="TrpB-like_PALP_sf"/>
</dbReference>
<dbReference type="EC" id="4.3.1.17" evidence="3"/>
<evidence type="ECO:0000256" key="5">
    <source>
        <dbReference type="ARBA" id="ARBA00023239"/>
    </source>
</evidence>
<evidence type="ECO:0000256" key="7">
    <source>
        <dbReference type="ARBA" id="ARBA00041766"/>
    </source>
</evidence>
<evidence type="ECO:0000256" key="12">
    <source>
        <dbReference type="ARBA" id="ARBA00056426"/>
    </source>
</evidence>
<dbReference type="EMBL" id="JARGEI010000011">
    <property type="protein sequence ID" value="KAJ8723859.1"/>
    <property type="molecule type" value="Genomic_DNA"/>
</dbReference>
<dbReference type="InterPro" id="IPR050147">
    <property type="entry name" value="Ser/Thr_Dehydratase"/>
</dbReference>
<comment type="caution">
    <text evidence="20">The sequence shown here is derived from an EMBL/GenBank/DDBJ whole genome shotgun (WGS) entry which is preliminary data.</text>
</comment>
<evidence type="ECO:0000256" key="2">
    <source>
        <dbReference type="ARBA" id="ARBA00010869"/>
    </source>
</evidence>
<dbReference type="InterPro" id="IPR001926">
    <property type="entry name" value="TrpB-like_PALP"/>
</dbReference>
<name>A0AAD8DUA5_MYTSE</name>
<dbReference type="AlphaFoldDB" id="A0AAD8DUA5"/>
<dbReference type="FunFam" id="3.40.50.1100:FF:000041">
    <property type="entry name" value="Threonine ammonia-lyase, variant"/>
    <property type="match status" value="1"/>
</dbReference>
<evidence type="ECO:0000256" key="16">
    <source>
        <dbReference type="ARBA" id="ARBA00076108"/>
    </source>
</evidence>
<dbReference type="GO" id="GO:0008721">
    <property type="term" value="F:D-serine ammonia-lyase activity"/>
    <property type="evidence" value="ECO:0007669"/>
    <property type="project" value="UniProtKB-EC"/>
</dbReference>
<dbReference type="EC" id="4.3.1.18" evidence="13"/>
<evidence type="ECO:0000256" key="14">
    <source>
        <dbReference type="ARBA" id="ARBA00066592"/>
    </source>
</evidence>
<evidence type="ECO:0000256" key="1">
    <source>
        <dbReference type="ARBA" id="ARBA00001933"/>
    </source>
</evidence>
<evidence type="ECO:0000313" key="21">
    <source>
        <dbReference type="Proteomes" id="UP001231518"/>
    </source>
</evidence>
<dbReference type="Pfam" id="PF00291">
    <property type="entry name" value="PALP"/>
    <property type="match status" value="2"/>
</dbReference>
<dbReference type="Proteomes" id="UP001231518">
    <property type="component" value="Chromosome 20"/>
</dbReference>
<dbReference type="GO" id="GO:0006565">
    <property type="term" value="P:L-serine catabolic process"/>
    <property type="evidence" value="ECO:0007669"/>
    <property type="project" value="TreeGrafter"/>
</dbReference>
<evidence type="ECO:0000256" key="17">
    <source>
        <dbReference type="ARBA" id="ARBA00081060"/>
    </source>
</evidence>
<keyword evidence="5" id="KW-0456">Lyase</keyword>
<evidence type="ECO:0000256" key="6">
    <source>
        <dbReference type="ARBA" id="ARBA00031418"/>
    </source>
</evidence>
<evidence type="ECO:0000256" key="10">
    <source>
        <dbReference type="ARBA" id="ARBA00050422"/>
    </source>
</evidence>
<evidence type="ECO:0000256" key="11">
    <source>
        <dbReference type="ARBA" id="ARBA00051769"/>
    </source>
</evidence>
<dbReference type="GO" id="GO:0070178">
    <property type="term" value="P:D-serine metabolic process"/>
    <property type="evidence" value="ECO:0007669"/>
    <property type="project" value="UniProtKB-ARBA"/>
</dbReference>
<feature type="domain" description="Tryptophan synthase beta chain-like PALP" evidence="19">
    <location>
        <begin position="256"/>
        <end position="366"/>
    </location>
</feature>
<comment type="catalytic activity">
    <reaction evidence="10">
        <text>D-serine = pyruvate + NH4(+)</text>
        <dbReference type="Rhea" id="RHEA:13977"/>
        <dbReference type="ChEBI" id="CHEBI:15361"/>
        <dbReference type="ChEBI" id="CHEBI:28938"/>
        <dbReference type="ChEBI" id="CHEBI:35247"/>
        <dbReference type="EC" id="4.3.1.18"/>
    </reaction>
</comment>
<keyword evidence="21" id="KW-1185">Reference proteome</keyword>
<evidence type="ECO:0000256" key="18">
    <source>
        <dbReference type="ARBA" id="ARBA00081761"/>
    </source>
</evidence>
<evidence type="ECO:0000256" key="9">
    <source>
        <dbReference type="ARBA" id="ARBA00049406"/>
    </source>
</evidence>
<dbReference type="GO" id="GO:0030170">
    <property type="term" value="F:pyridoxal phosphate binding"/>
    <property type="evidence" value="ECO:0007669"/>
    <property type="project" value="UniProtKB-ARBA"/>
</dbReference>
<dbReference type="GO" id="GO:0005524">
    <property type="term" value="F:ATP binding"/>
    <property type="evidence" value="ECO:0007669"/>
    <property type="project" value="UniProtKB-ARBA"/>
</dbReference>
<comment type="function">
    <text evidence="12">Catalyzes the synthesis of D-serine from L-serine. D-serine is a key coagonist with glutamate at NMDA receptors. Has dehydratase activity towards both L-serine and D-serine.</text>
</comment>
<proteinExistence type="inferred from homology"/>
<dbReference type="GO" id="GO:0030378">
    <property type="term" value="F:serine racemase activity"/>
    <property type="evidence" value="ECO:0007669"/>
    <property type="project" value="UniProtKB-EC"/>
</dbReference>
<reference evidence="20" key="1">
    <citation type="submission" date="2023-03" db="EMBL/GenBank/DDBJ databases">
        <title>Chromosome-level genomes of two armyworms, Mythimna separata and Mythimna loreyi, provide insights into the biosynthesis and reception of sex pheromones.</title>
        <authorList>
            <person name="Zhao H."/>
        </authorList>
    </citation>
    <scope>NUCLEOTIDE SEQUENCE</scope>
    <source>
        <strain evidence="20">BeijingLab</strain>
        <tissue evidence="20">Pupa</tissue>
    </source>
</reference>
<dbReference type="GO" id="GO:0009097">
    <property type="term" value="P:isoleucine biosynthetic process"/>
    <property type="evidence" value="ECO:0007669"/>
    <property type="project" value="TreeGrafter"/>
</dbReference>
<comment type="catalytic activity">
    <reaction evidence="9">
        <text>L-serine = pyruvate + NH4(+)</text>
        <dbReference type="Rhea" id="RHEA:19169"/>
        <dbReference type="ChEBI" id="CHEBI:15361"/>
        <dbReference type="ChEBI" id="CHEBI:28938"/>
        <dbReference type="ChEBI" id="CHEBI:33384"/>
        <dbReference type="EC" id="4.3.1.17"/>
    </reaction>
</comment>
<dbReference type="GO" id="GO:0006567">
    <property type="term" value="P:L-threonine catabolic process"/>
    <property type="evidence" value="ECO:0007669"/>
    <property type="project" value="TreeGrafter"/>
</dbReference>
<gene>
    <name evidence="20" type="ORF">PYW07_007839</name>
</gene>
<dbReference type="GO" id="GO:0003941">
    <property type="term" value="F:L-serine ammonia-lyase activity"/>
    <property type="evidence" value="ECO:0007669"/>
    <property type="project" value="UniProtKB-EC"/>
</dbReference>
<comment type="cofactor">
    <cofactor evidence="1">
        <name>pyridoxal 5'-phosphate</name>
        <dbReference type="ChEBI" id="CHEBI:597326"/>
    </cofactor>
</comment>
<keyword evidence="4" id="KW-0663">Pyridoxal phosphate</keyword>
<evidence type="ECO:0000313" key="20">
    <source>
        <dbReference type="EMBL" id="KAJ8723859.1"/>
    </source>
</evidence>
<evidence type="ECO:0000256" key="8">
    <source>
        <dbReference type="ARBA" id="ARBA00042605"/>
    </source>
</evidence>
<evidence type="ECO:0000256" key="15">
    <source>
        <dbReference type="ARBA" id="ARBA00070760"/>
    </source>
</evidence>
<dbReference type="GO" id="GO:0004794">
    <property type="term" value="F:threonine deaminase activity"/>
    <property type="evidence" value="ECO:0007669"/>
    <property type="project" value="TreeGrafter"/>
</dbReference>
<dbReference type="SUPFAM" id="SSF53686">
    <property type="entry name" value="Tryptophan synthase beta subunit-like PLP-dependent enzymes"/>
    <property type="match status" value="1"/>
</dbReference>
<protein>
    <recommendedName>
        <fullName evidence="15">Serine racemase</fullName>
        <ecNumber evidence="3">4.3.1.17</ecNumber>
        <ecNumber evidence="13">4.3.1.18</ecNumber>
        <ecNumber evidence="14">5.1.1.18</ecNumber>
    </recommendedName>
    <alternativeName>
        <fullName evidence="16">D-serine ammonia-lyase</fullName>
    </alternativeName>
    <alternativeName>
        <fullName evidence="18">D-serine dehydratase</fullName>
    </alternativeName>
    <alternativeName>
        <fullName evidence="17">L-serine ammonia-lyase</fullName>
    </alternativeName>
    <alternativeName>
        <fullName evidence="7">L-serine deaminase</fullName>
    </alternativeName>
    <alternativeName>
        <fullName evidence="6">L-serine dehydratase</fullName>
    </alternativeName>
    <alternativeName>
        <fullName evidence="8">L-threonine dehydratase</fullName>
    </alternativeName>
</protein>
<feature type="domain" description="Tryptophan synthase beta chain-like PALP" evidence="19">
    <location>
        <begin position="36"/>
        <end position="235"/>
    </location>
</feature>
<evidence type="ECO:0000256" key="4">
    <source>
        <dbReference type="ARBA" id="ARBA00022898"/>
    </source>
</evidence>
<dbReference type="PANTHER" id="PTHR48078">
    <property type="entry name" value="THREONINE DEHYDRATASE, MITOCHONDRIAL-RELATED"/>
    <property type="match status" value="1"/>
</dbReference>
<sequence length="493" mass="54186">MANPKDDPEYDKYCDPDNPVKIKFEDILEAARRMTGLVTKTQCLRAHMSEKLEMEVYMKQEILQYTGCFKERGVRNTMLLLTDDQKRNGVVTASAGNHGAALSNNASQLGVPNIIVMPLKAPCTKIANVERYGGNKILYGNNMAEAKRHAMTIAKEKKMLYINGFDHPHIIEGQGTVGIEIIEQVPNVDAVLVPCGGGSLLAGVAVAVKHLKPDVEVYLRRSGQCYAATSVRKHAARCRTWASRVALTAGPRTIRRDVVGVESEKTRSMTESLKKNERIFLPMEFSIADGLAVNKVGVNTFHTLNNAGLLTKMVVVPEDWVARAIMHVTEEEKFNVEGAGAVGMAALMCGLLPNLKGKRVVVVISGGNIDTTTLGRALDRGMAAEGRLVKFKVGVWDKPGGLAELCSRLTSIGVTIRDCVPERTCGCCITRNIYSVQCKIIAETRGWDHTKQMVDLIKKHYKEYLFQDLNGKAEKTTTKKRGPCLAPNPICMQ</sequence>